<evidence type="ECO:0000313" key="1">
    <source>
        <dbReference type="EMBL" id="JAH06780.1"/>
    </source>
</evidence>
<accession>A0A0E9PRU0</accession>
<protein>
    <submittedName>
        <fullName evidence="1">Uncharacterized protein</fullName>
    </submittedName>
</protein>
<reference evidence="1" key="1">
    <citation type="submission" date="2014-11" db="EMBL/GenBank/DDBJ databases">
        <authorList>
            <person name="Amaro Gonzalez C."/>
        </authorList>
    </citation>
    <scope>NUCLEOTIDE SEQUENCE</scope>
</reference>
<dbReference type="AlphaFoldDB" id="A0A0E9PRU0"/>
<dbReference type="EMBL" id="GBXM01101797">
    <property type="protein sequence ID" value="JAH06780.1"/>
    <property type="molecule type" value="Transcribed_RNA"/>
</dbReference>
<sequence>MRPHGSYHYKQTHYIYKLKV</sequence>
<name>A0A0E9PRU0_ANGAN</name>
<reference evidence="1" key="2">
    <citation type="journal article" date="2015" name="Fish Shellfish Immunol.">
        <title>Early steps in the European eel (Anguilla anguilla)-Vibrio vulnificus interaction in the gills: Role of the RtxA13 toxin.</title>
        <authorList>
            <person name="Callol A."/>
            <person name="Pajuelo D."/>
            <person name="Ebbesson L."/>
            <person name="Teles M."/>
            <person name="MacKenzie S."/>
            <person name="Amaro C."/>
        </authorList>
    </citation>
    <scope>NUCLEOTIDE SEQUENCE</scope>
</reference>
<proteinExistence type="predicted"/>
<organism evidence="1">
    <name type="scientific">Anguilla anguilla</name>
    <name type="common">European freshwater eel</name>
    <name type="synonym">Muraena anguilla</name>
    <dbReference type="NCBI Taxonomy" id="7936"/>
    <lineage>
        <taxon>Eukaryota</taxon>
        <taxon>Metazoa</taxon>
        <taxon>Chordata</taxon>
        <taxon>Craniata</taxon>
        <taxon>Vertebrata</taxon>
        <taxon>Euteleostomi</taxon>
        <taxon>Actinopterygii</taxon>
        <taxon>Neopterygii</taxon>
        <taxon>Teleostei</taxon>
        <taxon>Anguilliformes</taxon>
        <taxon>Anguillidae</taxon>
        <taxon>Anguilla</taxon>
    </lineage>
</organism>